<dbReference type="EMBL" id="CAFAAI010000341">
    <property type="protein sequence ID" value="CAB4812961.1"/>
    <property type="molecule type" value="Genomic_DNA"/>
</dbReference>
<evidence type="ECO:0000313" key="1">
    <source>
        <dbReference type="EMBL" id="CAB4812961.1"/>
    </source>
</evidence>
<dbReference type="InterPro" id="IPR027417">
    <property type="entry name" value="P-loop_NTPase"/>
</dbReference>
<dbReference type="PANTHER" id="PTHR43394:SF1">
    <property type="entry name" value="ATP-BINDING CASSETTE SUB-FAMILY B MEMBER 10, MITOCHONDRIAL"/>
    <property type="match status" value="1"/>
</dbReference>
<proteinExistence type="predicted"/>
<sequence>MRKPEIYLFDDSFSALDLATDARLRAALAPHTANATVIIVAQRVSTIINANQILVIEDGAAVGLGTHTELLATCPTYAEIVASQMSAEDAA</sequence>
<reference evidence="1" key="1">
    <citation type="submission" date="2020-05" db="EMBL/GenBank/DDBJ databases">
        <authorList>
            <person name="Chiriac C."/>
            <person name="Salcher M."/>
            <person name="Ghai R."/>
            <person name="Kavagutti S V."/>
        </authorList>
    </citation>
    <scope>NUCLEOTIDE SEQUENCE</scope>
</reference>
<organism evidence="1">
    <name type="scientific">freshwater metagenome</name>
    <dbReference type="NCBI Taxonomy" id="449393"/>
    <lineage>
        <taxon>unclassified sequences</taxon>
        <taxon>metagenomes</taxon>
        <taxon>ecological metagenomes</taxon>
    </lineage>
</organism>
<dbReference type="InterPro" id="IPR039421">
    <property type="entry name" value="Type_1_exporter"/>
</dbReference>
<dbReference type="AlphaFoldDB" id="A0A6J6YU42"/>
<dbReference type="PANTHER" id="PTHR43394">
    <property type="entry name" value="ATP-DEPENDENT PERMEASE MDL1, MITOCHONDRIAL"/>
    <property type="match status" value="1"/>
</dbReference>
<gene>
    <name evidence="1" type="ORF">UFOPK2992_01699</name>
</gene>
<name>A0A6J6YU42_9ZZZZ</name>
<dbReference type="Gene3D" id="3.40.50.300">
    <property type="entry name" value="P-loop containing nucleotide triphosphate hydrolases"/>
    <property type="match status" value="1"/>
</dbReference>
<dbReference type="GO" id="GO:0015421">
    <property type="term" value="F:ABC-type oligopeptide transporter activity"/>
    <property type="evidence" value="ECO:0007669"/>
    <property type="project" value="TreeGrafter"/>
</dbReference>
<dbReference type="SUPFAM" id="SSF52540">
    <property type="entry name" value="P-loop containing nucleoside triphosphate hydrolases"/>
    <property type="match status" value="1"/>
</dbReference>
<protein>
    <submittedName>
        <fullName evidence="1">Unannotated protein</fullName>
    </submittedName>
</protein>
<accession>A0A6J6YU42</accession>